<evidence type="ECO:0000313" key="7">
    <source>
        <dbReference type="EMBL" id="EAT43749.1"/>
    </source>
</evidence>
<dbReference type="PhylomeDB" id="Q0IFG6"/>
<keyword evidence="1" id="KW-0479">Metal-binding</keyword>
<reference evidence="7" key="1">
    <citation type="submission" date="2005-10" db="EMBL/GenBank/DDBJ databases">
        <authorList>
            <person name="Loftus B.J."/>
            <person name="Nene V.M."/>
            <person name="Hannick L.I."/>
            <person name="Bidwell S."/>
            <person name="Haas B."/>
            <person name="Amedeo P."/>
            <person name="Orvis J."/>
            <person name="Wortman J.R."/>
            <person name="White O.R."/>
            <person name="Salzberg S."/>
            <person name="Shumway M."/>
            <person name="Koo H."/>
            <person name="Zhao Y."/>
            <person name="Holmes M."/>
            <person name="Miller J."/>
            <person name="Schatz M."/>
            <person name="Pop M."/>
            <person name="Pai G."/>
            <person name="Utterback T."/>
            <person name="Rogers Y.-H."/>
            <person name="Kravitz S."/>
            <person name="Fraser C.M."/>
        </authorList>
    </citation>
    <scope>NUCLEOTIDE SEQUENCE</scope>
    <source>
        <strain evidence="7">Liverpool</strain>
    </source>
</reference>
<dbReference type="SMART" id="SM00184">
    <property type="entry name" value="RING"/>
    <property type="match status" value="1"/>
</dbReference>
<evidence type="ECO:0000256" key="5">
    <source>
        <dbReference type="SAM" id="MobiDB-lite"/>
    </source>
</evidence>
<evidence type="ECO:0000256" key="4">
    <source>
        <dbReference type="PROSITE-ProRule" id="PRU00175"/>
    </source>
</evidence>
<feature type="domain" description="RING-type" evidence="6">
    <location>
        <begin position="119"/>
        <end position="159"/>
    </location>
</feature>
<evidence type="ECO:0000313" key="8">
    <source>
        <dbReference type="Proteomes" id="UP000682892"/>
    </source>
</evidence>
<feature type="compositionally biased region" description="Basic residues" evidence="5">
    <location>
        <begin position="41"/>
        <end position="54"/>
    </location>
</feature>
<evidence type="ECO:0000259" key="6">
    <source>
        <dbReference type="PROSITE" id="PS50089"/>
    </source>
</evidence>
<dbReference type="VEuPathDB" id="VectorBase:AAEL004861"/>
<reference evidence="7" key="3">
    <citation type="submission" date="2012-09" db="EMBL/GenBank/DDBJ databases">
        <authorList>
            <consortium name="VectorBase"/>
        </authorList>
    </citation>
    <scope>NUCLEOTIDE SEQUENCE</scope>
    <source>
        <strain evidence="7">Liverpool</strain>
    </source>
</reference>
<dbReference type="InterPro" id="IPR017907">
    <property type="entry name" value="Znf_RING_CS"/>
</dbReference>
<dbReference type="eggNOG" id="KOG0320">
    <property type="taxonomic scope" value="Eukaryota"/>
</dbReference>
<dbReference type="PROSITE" id="PS50089">
    <property type="entry name" value="ZF_RING_2"/>
    <property type="match status" value="1"/>
</dbReference>
<dbReference type="Pfam" id="PF13639">
    <property type="entry name" value="zf-RING_2"/>
    <property type="match status" value="1"/>
</dbReference>
<evidence type="ECO:0000256" key="2">
    <source>
        <dbReference type="ARBA" id="ARBA00022771"/>
    </source>
</evidence>
<dbReference type="PROSITE" id="PS00518">
    <property type="entry name" value="ZF_RING_1"/>
    <property type="match status" value="1"/>
</dbReference>
<gene>
    <name evidence="7" type="ORF">AaeL_AAEL004861</name>
</gene>
<feature type="compositionally biased region" description="Low complexity" evidence="5">
    <location>
        <begin position="100"/>
        <end position="109"/>
    </location>
</feature>
<dbReference type="InterPro" id="IPR047134">
    <property type="entry name" value="RNF4"/>
</dbReference>
<dbReference type="PANTHER" id="PTHR23041:SF78">
    <property type="entry name" value="E3 UBIQUITIN-PROTEIN LIGASE RNF4"/>
    <property type="match status" value="1"/>
</dbReference>
<keyword evidence="3" id="KW-0862">Zinc</keyword>
<accession>Q0IFG6</accession>
<organism evidence="7 8">
    <name type="scientific">Aedes aegypti</name>
    <name type="common">Yellowfever mosquito</name>
    <name type="synonym">Culex aegypti</name>
    <dbReference type="NCBI Taxonomy" id="7159"/>
    <lineage>
        <taxon>Eukaryota</taxon>
        <taxon>Metazoa</taxon>
        <taxon>Ecdysozoa</taxon>
        <taxon>Arthropoda</taxon>
        <taxon>Hexapoda</taxon>
        <taxon>Insecta</taxon>
        <taxon>Pterygota</taxon>
        <taxon>Neoptera</taxon>
        <taxon>Endopterygota</taxon>
        <taxon>Diptera</taxon>
        <taxon>Nematocera</taxon>
        <taxon>Culicoidea</taxon>
        <taxon>Culicidae</taxon>
        <taxon>Culicinae</taxon>
        <taxon>Aedini</taxon>
        <taxon>Aedes</taxon>
        <taxon>Stegomyia</taxon>
    </lineage>
</organism>
<dbReference type="PaxDb" id="7159-AAEL004861-PA"/>
<dbReference type="EMBL" id="CH477317">
    <property type="protein sequence ID" value="EAT43749.1"/>
    <property type="molecule type" value="Genomic_DNA"/>
</dbReference>
<dbReference type="HOGENOM" id="CLU_1548875_0_0_1"/>
<dbReference type="Gene3D" id="3.30.40.10">
    <property type="entry name" value="Zinc/RING finger domain, C3HC4 (zinc finger)"/>
    <property type="match status" value="1"/>
</dbReference>
<name>Q0IFG6_AEDAE</name>
<dbReference type="PANTHER" id="PTHR23041">
    <property type="entry name" value="RING FINGER DOMAIN-CONTAINING"/>
    <property type="match status" value="1"/>
</dbReference>
<dbReference type="Proteomes" id="UP000682892">
    <property type="component" value="Chromosome 2"/>
</dbReference>
<dbReference type="AlphaFoldDB" id="Q0IFG6"/>
<feature type="region of interest" description="Disordered" evidence="5">
    <location>
        <begin position="41"/>
        <end position="109"/>
    </location>
</feature>
<reference evidence="7" key="2">
    <citation type="journal article" date="2007" name="Science">
        <title>Genome sequence of Aedes aegypti, a major arbovirus vector.</title>
        <authorList>
            <person name="Nene V."/>
            <person name="Wortman J.R."/>
            <person name="Lawson D."/>
            <person name="Haas B."/>
            <person name="Kodira C."/>
            <person name="Tu Z.J."/>
            <person name="Loftus B."/>
            <person name="Xi Z."/>
            <person name="Megy K."/>
            <person name="Grabherr M."/>
            <person name="Ren Q."/>
            <person name="Zdobnov E.M."/>
            <person name="Lobo N.F."/>
            <person name="Campbell K.S."/>
            <person name="Brown S.E."/>
            <person name="Bonaldo M.F."/>
            <person name="Zhu J."/>
            <person name="Sinkins S.P."/>
            <person name="Hogenkamp D.G."/>
            <person name="Amedeo P."/>
            <person name="Arensburger P."/>
            <person name="Atkinson P.W."/>
            <person name="Bidwell S."/>
            <person name="Biedler J."/>
            <person name="Birney E."/>
            <person name="Bruggner R.V."/>
            <person name="Costas J."/>
            <person name="Coy M.R."/>
            <person name="Crabtree J."/>
            <person name="Crawford M."/>
            <person name="Debruyn B."/>
            <person name="Decaprio D."/>
            <person name="Eiglmeier K."/>
            <person name="Eisenstadt E."/>
            <person name="El-Dorry H."/>
            <person name="Gelbart W.M."/>
            <person name="Gomes S.L."/>
            <person name="Hammond M."/>
            <person name="Hannick L.I."/>
            <person name="Hogan J.R."/>
            <person name="Holmes M.H."/>
            <person name="Jaffe D."/>
            <person name="Johnston J.S."/>
            <person name="Kennedy R.C."/>
            <person name="Koo H."/>
            <person name="Kravitz S."/>
            <person name="Kriventseva E.V."/>
            <person name="Kulp D."/>
            <person name="Labutti K."/>
            <person name="Lee E."/>
            <person name="Li S."/>
            <person name="Lovin D.D."/>
            <person name="Mao C."/>
            <person name="Mauceli E."/>
            <person name="Menck C.F."/>
            <person name="Miller J.R."/>
            <person name="Montgomery P."/>
            <person name="Mori A."/>
            <person name="Nascimento A.L."/>
            <person name="Naveira H.F."/>
            <person name="Nusbaum C."/>
            <person name="O'leary S."/>
            <person name="Orvis J."/>
            <person name="Pertea M."/>
            <person name="Quesneville H."/>
            <person name="Reidenbach K.R."/>
            <person name="Rogers Y.H."/>
            <person name="Roth C.W."/>
            <person name="Schneider J.R."/>
            <person name="Schatz M."/>
            <person name="Shumway M."/>
            <person name="Stanke M."/>
            <person name="Stinson E.O."/>
            <person name="Tubio J.M."/>
            <person name="Vanzee J.P."/>
            <person name="Verjovski-Almeida S."/>
            <person name="Werner D."/>
            <person name="White O."/>
            <person name="Wyder S."/>
            <person name="Zeng Q."/>
            <person name="Zhao Q."/>
            <person name="Zhao Y."/>
            <person name="Hill C.A."/>
            <person name="Raikhel A.S."/>
            <person name="Soares M.B."/>
            <person name="Knudson D.L."/>
            <person name="Lee N.H."/>
            <person name="Galagan J."/>
            <person name="Salzberg S.L."/>
            <person name="Paulsen I.T."/>
            <person name="Dimopoulos G."/>
            <person name="Collins F.H."/>
            <person name="Birren B."/>
            <person name="Fraser-Liggett C.M."/>
            <person name="Severson D.W."/>
        </authorList>
    </citation>
    <scope>NUCLEOTIDE SEQUENCE [LARGE SCALE GENOMIC DNA]</scope>
    <source>
        <strain evidence="7">Liverpool</strain>
    </source>
</reference>
<dbReference type="KEGG" id="aag:5565528"/>
<feature type="compositionally biased region" description="Acidic residues" evidence="5">
    <location>
        <begin position="7"/>
        <end position="21"/>
    </location>
</feature>
<evidence type="ECO:0000256" key="1">
    <source>
        <dbReference type="ARBA" id="ARBA00022723"/>
    </source>
</evidence>
<dbReference type="SUPFAM" id="SSF57850">
    <property type="entry name" value="RING/U-box"/>
    <property type="match status" value="1"/>
</dbReference>
<keyword evidence="2 4" id="KW-0863">Zinc-finger</keyword>
<dbReference type="STRING" id="7159.Q0IFG6"/>
<evidence type="ECO:0000256" key="3">
    <source>
        <dbReference type="ARBA" id="ARBA00022833"/>
    </source>
</evidence>
<protein>
    <submittedName>
        <fullName evidence="7">AAEL004861-PA</fullName>
    </submittedName>
</protein>
<feature type="region of interest" description="Disordered" evidence="5">
    <location>
        <begin position="1"/>
        <end position="22"/>
    </location>
</feature>
<dbReference type="InterPro" id="IPR013083">
    <property type="entry name" value="Znf_RING/FYVE/PHD"/>
</dbReference>
<dbReference type="OrthoDB" id="7743323at2759"/>
<dbReference type="GO" id="GO:0008270">
    <property type="term" value="F:zinc ion binding"/>
    <property type="evidence" value="ECO:0007669"/>
    <property type="project" value="UniProtKB-KW"/>
</dbReference>
<sequence length="173" mass="18536">MDNSVENFEDLTGDTDPDPDDTMVNVIERAEALLASLPVRKAAKKPAAKRRATGTKKEPSVASINMPGPSTRVQRIPSDDSDCVIVVPDSEESKPPVKTSAVSEVPSSAPASASEGISCPICFDPVFQGPAASTICGHLYCHECITVEIKVRPKCPMCSRPLQEADIIQLFRN</sequence>
<proteinExistence type="predicted"/>
<dbReference type="InterPro" id="IPR001841">
    <property type="entry name" value="Znf_RING"/>
</dbReference>
<dbReference type="OMA" id="KVRPKCP"/>